<comment type="function">
    <text evidence="4">Involved in the system for phosphate transport across the cytoplasmic membrane.</text>
</comment>
<dbReference type="InterPro" id="IPR050811">
    <property type="entry name" value="Phosphate_ABC_transporter"/>
</dbReference>
<dbReference type="PANTHER" id="PTHR30570">
    <property type="entry name" value="PERIPLASMIC PHOSPHATE BINDING COMPONENT OF PHOSPHATE ABC TRANSPORTER"/>
    <property type="match status" value="1"/>
</dbReference>
<dbReference type="SUPFAM" id="SSF53850">
    <property type="entry name" value="Periplasmic binding protein-like II"/>
    <property type="match status" value="1"/>
</dbReference>
<dbReference type="AlphaFoldDB" id="V4HXU1"/>
<reference evidence="7" key="1">
    <citation type="journal article" date="2014" name="Nat. Chem. Biol.">
        <title>Biosynthesis of polybrominated aromatic organic compounds by marine bacteria.</title>
        <authorList>
            <person name="Agarwal V."/>
            <person name="El Gamal A.A."/>
            <person name="Yamanaka K."/>
            <person name="Poth D."/>
            <person name="Kersten R.D."/>
            <person name="Schorn M."/>
            <person name="Allen E.E."/>
            <person name="Moore B.S."/>
        </authorList>
    </citation>
    <scope>NUCLEOTIDE SEQUENCE [LARGE SCALE GENOMIC DNA]</scope>
    <source>
        <strain evidence="7">2ta16</strain>
    </source>
</reference>
<dbReference type="GO" id="GO:0042301">
    <property type="term" value="F:phosphate ion binding"/>
    <property type="evidence" value="ECO:0007669"/>
    <property type="project" value="UniProtKB-UniRule"/>
</dbReference>
<comment type="similarity">
    <text evidence="1 4">Belongs to the PstS family.</text>
</comment>
<dbReference type="GO" id="GO:0006817">
    <property type="term" value="P:phosphate ion transport"/>
    <property type="evidence" value="ECO:0007669"/>
    <property type="project" value="UniProtKB-UniRule"/>
</dbReference>
<dbReference type="NCBIfam" id="TIGR02136">
    <property type="entry name" value="ptsS_2"/>
    <property type="match status" value="1"/>
</dbReference>
<dbReference type="GO" id="GO:0042597">
    <property type="term" value="C:periplasmic space"/>
    <property type="evidence" value="ECO:0007669"/>
    <property type="project" value="UniProtKB-SubCell"/>
</dbReference>
<name>V4HXU1_PSEL2</name>
<accession>V4HXU1</accession>
<dbReference type="CDD" id="cd13653">
    <property type="entry name" value="PBP2_phosphate_like_1"/>
    <property type="match status" value="1"/>
</dbReference>
<evidence type="ECO:0000313" key="6">
    <source>
        <dbReference type="EMBL" id="ESP92769.1"/>
    </source>
</evidence>
<keyword evidence="3" id="KW-0732">Signal</keyword>
<keyword evidence="4" id="KW-0964">Secreted</keyword>
<comment type="caution">
    <text evidence="6">The sequence shown here is derived from an EMBL/GenBank/DDBJ whole genome shotgun (WGS) entry which is preliminary data.</text>
</comment>
<keyword evidence="4" id="KW-0574">Periplasm</keyword>
<protein>
    <recommendedName>
        <fullName evidence="4">Phosphate-binding protein</fullName>
    </recommendedName>
</protein>
<keyword evidence="4" id="KW-0592">Phosphate transport</keyword>
<evidence type="ECO:0000313" key="7">
    <source>
        <dbReference type="Proteomes" id="UP000017820"/>
    </source>
</evidence>
<proteinExistence type="inferred from homology"/>
<evidence type="ECO:0000256" key="2">
    <source>
        <dbReference type="ARBA" id="ARBA00022448"/>
    </source>
</evidence>
<dbReference type="Proteomes" id="UP000017820">
    <property type="component" value="Unassembled WGS sequence"/>
</dbReference>
<evidence type="ECO:0000259" key="5">
    <source>
        <dbReference type="Pfam" id="PF12849"/>
    </source>
</evidence>
<evidence type="ECO:0000256" key="4">
    <source>
        <dbReference type="RuleBase" id="RU367119"/>
    </source>
</evidence>
<evidence type="ECO:0000256" key="1">
    <source>
        <dbReference type="ARBA" id="ARBA00008725"/>
    </source>
</evidence>
<dbReference type="EMBL" id="AUSV01000044">
    <property type="protein sequence ID" value="ESP92769.1"/>
    <property type="molecule type" value="Genomic_DNA"/>
</dbReference>
<comment type="subcellular location">
    <subcellularLocation>
        <location evidence="4">Periplasm</location>
    </subcellularLocation>
    <subcellularLocation>
        <location evidence="4">Secreted</location>
    </subcellularLocation>
</comment>
<evidence type="ECO:0000256" key="3">
    <source>
        <dbReference type="ARBA" id="ARBA00022729"/>
    </source>
</evidence>
<dbReference type="GO" id="GO:0007155">
    <property type="term" value="P:cell adhesion"/>
    <property type="evidence" value="ECO:0007669"/>
    <property type="project" value="UniProtKB-UniRule"/>
</dbReference>
<keyword evidence="2 4" id="KW-0813">Transport</keyword>
<dbReference type="GO" id="GO:0005576">
    <property type="term" value="C:extracellular region"/>
    <property type="evidence" value="ECO:0007669"/>
    <property type="project" value="UniProtKB-SubCell"/>
</dbReference>
<dbReference type="PANTHER" id="PTHR30570:SF6">
    <property type="entry name" value="PHOSPHATE-BINDING PROTEIN PSTS"/>
    <property type="match status" value="1"/>
</dbReference>
<dbReference type="PATRIC" id="fig|1353533.3.peg.2911"/>
<dbReference type="InterPro" id="IPR024370">
    <property type="entry name" value="PBP_domain"/>
</dbReference>
<organism evidence="6 7">
    <name type="scientific">Pseudoalteromonas luteoviolacea (strain 2ta16)</name>
    <dbReference type="NCBI Taxonomy" id="1353533"/>
    <lineage>
        <taxon>Bacteria</taxon>
        <taxon>Pseudomonadati</taxon>
        <taxon>Pseudomonadota</taxon>
        <taxon>Gammaproteobacteria</taxon>
        <taxon>Alteromonadales</taxon>
        <taxon>Pseudoalteromonadaceae</taxon>
        <taxon>Pseudoalteromonas</taxon>
    </lineage>
</organism>
<dbReference type="Pfam" id="PF12849">
    <property type="entry name" value="PBP_like_2"/>
    <property type="match status" value="1"/>
</dbReference>
<dbReference type="Gene3D" id="3.40.190.10">
    <property type="entry name" value="Periplasmic binding protein-like II"/>
    <property type="match status" value="2"/>
</dbReference>
<feature type="domain" description="PBP" evidence="5">
    <location>
        <begin position="53"/>
        <end position="309"/>
    </location>
</feature>
<sequence>MSLSNQMGRTIGVTQMKFKSLVAAMGVAVTTLVSTQVAALDKQLPEYNKTSGISGNFSSVGSDTLANMMTFWAEEYKRIYPNVNIQIQAAGSSTAPPALTEATANFGPMSRKMKSKEIEAFEKRYGYKPTEVRVAIDALAVFVHKDNPIKGLRIDQVDSIFSSTRKCGGDKQVNRWSDVGLNGDWAAKDIQLYGRNSVSGTYGYFKKKALCKGDFRNNVNEQPGSASVVQSISSSVNAIGYSGIGYKTSGVRTVPLTKKGENFVDATLENVAAGRYPLSRFLYVYVNKHPNKPLSPIEAEFLKMVLSKEGQKIVEKDGYVPLTNRMASRELKKLGLL</sequence>
<dbReference type="InterPro" id="IPR011862">
    <property type="entry name" value="Phos-bd"/>
</dbReference>
<gene>
    <name evidence="6" type="ORF">PL2TA16_03967</name>
</gene>